<reference evidence="1" key="1">
    <citation type="journal article" date="2022" name="bioRxiv">
        <title>Population genetic analysis of Ophidiomyces ophidiicola, the causative agent of snake fungal disease, indicates recent introductions to the USA.</title>
        <authorList>
            <person name="Ladner J.T."/>
            <person name="Palmer J.M."/>
            <person name="Ettinger C.L."/>
            <person name="Stajich J.E."/>
            <person name="Farrell T.M."/>
            <person name="Glorioso B.M."/>
            <person name="Lawson B."/>
            <person name="Price S.J."/>
            <person name="Stengle A.G."/>
            <person name="Grear D.A."/>
            <person name="Lorch J.M."/>
        </authorList>
    </citation>
    <scope>NUCLEOTIDE SEQUENCE</scope>
    <source>
        <strain evidence="1">NWHC 24266-5</strain>
    </source>
</reference>
<proteinExistence type="predicted"/>
<accession>A0ACB8V0Y1</accession>
<sequence length="169" mass="18276">MSAESLPISPVAFAAAIKDLTIPSLYAKVSELRNSITHLERSIVALKEYVESLSDGDEVCENAITENETVIQRMLERIDLVKAEVETRGQQWIELDGTRSPKPNGAEANVEEDDVGFIITDATPQPGQPANASASPARMNEVSQQSPEGSRTEGNCGEASMDPEEGIYL</sequence>
<evidence type="ECO:0000313" key="1">
    <source>
        <dbReference type="EMBL" id="KAI2390016.1"/>
    </source>
</evidence>
<protein>
    <submittedName>
        <fullName evidence="1">Uncharacterized protein</fullName>
    </submittedName>
</protein>
<name>A0ACB8V0Y1_9EURO</name>
<comment type="caution">
    <text evidence="1">The sequence shown here is derived from an EMBL/GenBank/DDBJ whole genome shotgun (WGS) entry which is preliminary data.</text>
</comment>
<organism evidence="1">
    <name type="scientific">Ophidiomyces ophidiicola</name>
    <dbReference type="NCBI Taxonomy" id="1387563"/>
    <lineage>
        <taxon>Eukaryota</taxon>
        <taxon>Fungi</taxon>
        <taxon>Dikarya</taxon>
        <taxon>Ascomycota</taxon>
        <taxon>Pezizomycotina</taxon>
        <taxon>Eurotiomycetes</taxon>
        <taxon>Eurotiomycetidae</taxon>
        <taxon>Onygenales</taxon>
        <taxon>Onygenaceae</taxon>
        <taxon>Ophidiomyces</taxon>
    </lineage>
</organism>
<dbReference type="EMBL" id="JALBCA010000020">
    <property type="protein sequence ID" value="KAI2390016.1"/>
    <property type="molecule type" value="Genomic_DNA"/>
</dbReference>
<gene>
    <name evidence="1" type="ORF">LOY88_001824</name>
</gene>